<reference evidence="1 2" key="1">
    <citation type="submission" date="2018-11" db="EMBL/GenBank/DDBJ databases">
        <title>Draft genome sequence of Ferruginibacter sp. BO-59.</title>
        <authorList>
            <person name="Im W.T."/>
        </authorList>
    </citation>
    <scope>NUCLEOTIDE SEQUENCE [LARGE SCALE GENOMIC DNA]</scope>
    <source>
        <strain evidence="1 2">BO-59</strain>
    </source>
</reference>
<dbReference type="PANTHER" id="PTHR38471:SF2">
    <property type="entry name" value="FOUR HELIX BUNDLE PROTEIN"/>
    <property type="match status" value="1"/>
</dbReference>
<dbReference type="PANTHER" id="PTHR38471">
    <property type="entry name" value="FOUR HELIX BUNDLE PROTEIN"/>
    <property type="match status" value="1"/>
</dbReference>
<proteinExistence type="predicted"/>
<evidence type="ECO:0000313" key="1">
    <source>
        <dbReference type="EMBL" id="RNI38885.1"/>
    </source>
</evidence>
<dbReference type="NCBIfam" id="TIGR02436">
    <property type="entry name" value="four helix bundle protein"/>
    <property type="match status" value="1"/>
</dbReference>
<name>A0A3M9NN05_9BACT</name>
<dbReference type="Pfam" id="PF05635">
    <property type="entry name" value="23S_rRNA_IVP"/>
    <property type="match status" value="1"/>
</dbReference>
<dbReference type="InterPro" id="IPR036583">
    <property type="entry name" value="23S_rRNA_IVS_sf"/>
</dbReference>
<dbReference type="Proteomes" id="UP000267223">
    <property type="component" value="Unassembled WGS sequence"/>
</dbReference>
<accession>A0A3M9NN05</accession>
<dbReference type="OrthoDB" id="9811959at2"/>
<protein>
    <submittedName>
        <fullName evidence="1">Four helix bundle protein</fullName>
    </submittedName>
</protein>
<gene>
    <name evidence="1" type="ORF">EFY79_04270</name>
</gene>
<dbReference type="InterPro" id="IPR012657">
    <property type="entry name" value="23S_rRNA-intervening_sequence"/>
</dbReference>
<organism evidence="1 2">
    <name type="scientific">Hanamia caeni</name>
    <dbReference type="NCBI Taxonomy" id="2294116"/>
    <lineage>
        <taxon>Bacteria</taxon>
        <taxon>Pseudomonadati</taxon>
        <taxon>Bacteroidota</taxon>
        <taxon>Chitinophagia</taxon>
        <taxon>Chitinophagales</taxon>
        <taxon>Chitinophagaceae</taxon>
        <taxon>Hanamia</taxon>
    </lineage>
</organism>
<keyword evidence="2" id="KW-1185">Reference proteome</keyword>
<dbReference type="EMBL" id="RJJR01000002">
    <property type="protein sequence ID" value="RNI38885.1"/>
    <property type="molecule type" value="Genomic_DNA"/>
</dbReference>
<dbReference type="Gene3D" id="1.20.1440.60">
    <property type="entry name" value="23S rRNA-intervening sequence"/>
    <property type="match status" value="1"/>
</dbReference>
<evidence type="ECO:0000313" key="2">
    <source>
        <dbReference type="Proteomes" id="UP000267223"/>
    </source>
</evidence>
<dbReference type="AlphaFoldDB" id="A0A3M9NN05"/>
<dbReference type="CDD" id="cd16377">
    <property type="entry name" value="23S_rRNA_IVP_like"/>
    <property type="match status" value="1"/>
</dbReference>
<dbReference type="RefSeq" id="WP_123119448.1">
    <property type="nucleotide sequence ID" value="NZ_RJJR01000002.1"/>
</dbReference>
<sequence>MHTYSFEKLEVWKLAKDLSVFLYKITAKFPVEERFVLVSQIRRASVSIASNIAEGSSRISQKDQAYFYTIAFSSTIEVLNQLIICEELEFINQDQLVECRLKVEHITRALSKLKQSILNPKP</sequence>
<dbReference type="SUPFAM" id="SSF158446">
    <property type="entry name" value="IVS-encoded protein-like"/>
    <property type="match status" value="1"/>
</dbReference>
<comment type="caution">
    <text evidence="1">The sequence shown here is derived from an EMBL/GenBank/DDBJ whole genome shotgun (WGS) entry which is preliminary data.</text>
</comment>